<dbReference type="EC" id="3.5.1.18" evidence="5"/>
<proteinExistence type="predicted"/>
<dbReference type="InterPro" id="IPR011650">
    <property type="entry name" value="Peptidase_M20_dimer"/>
</dbReference>
<keyword evidence="1" id="KW-0645">Protease</keyword>
<dbReference type="NCBIfam" id="NF006579">
    <property type="entry name" value="PRK09104.1"/>
    <property type="match status" value="1"/>
</dbReference>
<dbReference type="PATRIC" id="fig|38307.3.peg.84"/>
<gene>
    <name evidence="5" type="primary">dapE</name>
    <name evidence="5" type="ORF">A0123_00084</name>
</gene>
<protein>
    <submittedName>
        <fullName evidence="5">Succinyl-diaminopimelate desuccinylase</fullName>
        <ecNumber evidence="5">3.5.1.18</ecNumber>
    </submittedName>
</protein>
<name>A0A1B6VPY1_9PROT</name>
<dbReference type="AlphaFoldDB" id="A0A1B6VPY1"/>
<accession>A0A1B6VPY1</accession>
<dbReference type="SUPFAM" id="SSF53187">
    <property type="entry name" value="Zn-dependent exopeptidases"/>
    <property type="match status" value="1"/>
</dbReference>
<dbReference type="EMBL" id="LUTU01000001">
    <property type="protein sequence ID" value="OAJ69276.1"/>
    <property type="molecule type" value="Genomic_DNA"/>
</dbReference>
<dbReference type="GO" id="GO:0009014">
    <property type="term" value="F:succinyl-diaminopimelate desuccinylase activity"/>
    <property type="evidence" value="ECO:0007669"/>
    <property type="project" value="UniProtKB-EC"/>
</dbReference>
<dbReference type="Gene3D" id="3.30.70.360">
    <property type="match status" value="1"/>
</dbReference>
<dbReference type="Pfam" id="PF07687">
    <property type="entry name" value="M20_dimer"/>
    <property type="match status" value="1"/>
</dbReference>
<dbReference type="GO" id="GO:0046872">
    <property type="term" value="F:metal ion binding"/>
    <property type="evidence" value="ECO:0007669"/>
    <property type="project" value="UniProtKB-KW"/>
</dbReference>
<dbReference type="OrthoDB" id="9761532at2"/>
<dbReference type="GO" id="GO:0008233">
    <property type="term" value="F:peptidase activity"/>
    <property type="evidence" value="ECO:0007669"/>
    <property type="project" value="UniProtKB-KW"/>
</dbReference>
<dbReference type="InterPro" id="IPR051458">
    <property type="entry name" value="Cyt/Met_Dipeptidase"/>
</dbReference>
<reference evidence="5 6" key="1">
    <citation type="submission" date="2016-03" db="EMBL/GenBank/DDBJ databases">
        <title>Draft genome sequence of Gluconobacter cerinus strain CECT 9110.</title>
        <authorList>
            <person name="Sainz F."/>
            <person name="Mas A."/>
            <person name="Torija M.J."/>
        </authorList>
    </citation>
    <scope>NUCLEOTIDE SEQUENCE [LARGE SCALE GENOMIC DNA]</scope>
    <source>
        <strain evidence="5 6">CECT 9110</strain>
    </source>
</reference>
<dbReference type="GO" id="GO:0006508">
    <property type="term" value="P:proteolysis"/>
    <property type="evidence" value="ECO:0007669"/>
    <property type="project" value="UniProtKB-KW"/>
</dbReference>
<sequence>MTTTSHTSALDAVLSHIDTTLDASVERLFSLLRIPSISTQPSHAADCRKAAEWLQADMASMGLTADIREVRWAAPGHPMVVAHDATQAGKPHVLFYGHYDVQPTDPENLWKAPPFEPRLVEEPSGRKVIVARGASDDKGQVMTFLEACRAWKTVHGSIPVQVSVLLEGEEECGGGNLLPFLQENAAELKADVALVCDTSMADRQTPGITTSLRGMMAEEIIIECASHDLHSGIYGNAAANPIALLCQILASLRDADGRVTLPGFYDGIQDPSPETRAQWKTLFPDDAALLEEAGLSVAAGEKGYTAIEQTWCRPSCEINGISGGYEGEGFKTVLPAKAMAKVSFRLVPGQDPDKIRAAFRAHVNAALPADAKVTFTAHGGSPGFEVSRDSRFLAPTLKALTDEWGIPAATIGCGGSIPVAGEVRDALGLDALMVGFAQSDDRIHSPNEQYGLDSFHKGVRSWARIIASLADAG</sequence>
<organism evidence="5 6">
    <name type="scientific">Gluconobacter cerinus</name>
    <dbReference type="NCBI Taxonomy" id="38307"/>
    <lineage>
        <taxon>Bacteria</taxon>
        <taxon>Pseudomonadati</taxon>
        <taxon>Pseudomonadota</taxon>
        <taxon>Alphaproteobacteria</taxon>
        <taxon>Acetobacterales</taxon>
        <taxon>Acetobacteraceae</taxon>
        <taxon>Gluconobacter</taxon>
    </lineage>
</organism>
<evidence type="ECO:0000259" key="4">
    <source>
        <dbReference type="Pfam" id="PF07687"/>
    </source>
</evidence>
<evidence type="ECO:0000256" key="2">
    <source>
        <dbReference type="ARBA" id="ARBA00022723"/>
    </source>
</evidence>
<dbReference type="PANTHER" id="PTHR43270">
    <property type="entry name" value="BETA-ALA-HIS DIPEPTIDASE"/>
    <property type="match status" value="1"/>
</dbReference>
<dbReference type="RefSeq" id="WP_064272923.1">
    <property type="nucleotide sequence ID" value="NZ_LUTU01000001.1"/>
</dbReference>
<dbReference type="NCBIfam" id="NF005914">
    <property type="entry name" value="PRK07907.1"/>
    <property type="match status" value="1"/>
</dbReference>
<keyword evidence="3 5" id="KW-0378">Hydrolase</keyword>
<evidence type="ECO:0000313" key="5">
    <source>
        <dbReference type="EMBL" id="OAJ69276.1"/>
    </source>
</evidence>
<evidence type="ECO:0000256" key="1">
    <source>
        <dbReference type="ARBA" id="ARBA00022670"/>
    </source>
</evidence>
<evidence type="ECO:0000313" key="6">
    <source>
        <dbReference type="Proteomes" id="UP000077786"/>
    </source>
</evidence>
<dbReference type="Gene3D" id="3.40.630.10">
    <property type="entry name" value="Zn peptidases"/>
    <property type="match status" value="1"/>
</dbReference>
<dbReference type="InterPro" id="IPR002933">
    <property type="entry name" value="Peptidase_M20"/>
</dbReference>
<feature type="domain" description="Peptidase M20 dimerisation" evidence="4">
    <location>
        <begin position="212"/>
        <end position="370"/>
    </location>
</feature>
<dbReference type="PANTHER" id="PTHR43270:SF12">
    <property type="entry name" value="SUCCINYL-DIAMINOPIMELATE DESUCCINYLASE"/>
    <property type="match status" value="1"/>
</dbReference>
<dbReference type="Pfam" id="PF01546">
    <property type="entry name" value="Peptidase_M20"/>
    <property type="match status" value="1"/>
</dbReference>
<keyword evidence="2" id="KW-0479">Metal-binding</keyword>
<comment type="caution">
    <text evidence="5">The sequence shown here is derived from an EMBL/GenBank/DDBJ whole genome shotgun (WGS) entry which is preliminary data.</text>
</comment>
<evidence type="ECO:0000256" key="3">
    <source>
        <dbReference type="ARBA" id="ARBA00022801"/>
    </source>
</evidence>
<dbReference type="Proteomes" id="UP000077786">
    <property type="component" value="Unassembled WGS sequence"/>
</dbReference>